<organism evidence="2 3">
    <name type="scientific">Pseudorhodobacter antarcticus</name>
    <dbReference type="NCBI Taxonomy" id="1077947"/>
    <lineage>
        <taxon>Bacteria</taxon>
        <taxon>Pseudomonadati</taxon>
        <taxon>Pseudomonadota</taxon>
        <taxon>Alphaproteobacteria</taxon>
        <taxon>Rhodobacterales</taxon>
        <taxon>Paracoccaceae</taxon>
        <taxon>Pseudorhodobacter</taxon>
    </lineage>
</organism>
<sequence length="71" mass="7819">MDRIISMIINQLIRRFVNGGINKGIGMLDRKGAAKPNAPKLNAADHAQSATATDTAKRARQAARLTKRFMR</sequence>
<dbReference type="RefSeq" id="WP_050520236.1">
    <property type="nucleotide sequence ID" value="NZ_FOCO01000003.1"/>
</dbReference>
<dbReference type="Proteomes" id="UP000183002">
    <property type="component" value="Unassembled WGS sequence"/>
</dbReference>
<reference evidence="2 3" key="1">
    <citation type="submission" date="2016-10" db="EMBL/GenBank/DDBJ databases">
        <authorList>
            <person name="de Groot N.N."/>
        </authorList>
    </citation>
    <scope>NUCLEOTIDE SEQUENCE [LARGE SCALE GENOMIC DNA]</scope>
    <source>
        <strain evidence="2 3">CGMCC 1.10836</strain>
    </source>
</reference>
<protein>
    <submittedName>
        <fullName evidence="2">Uncharacterized protein</fullName>
    </submittedName>
</protein>
<proteinExistence type="predicted"/>
<accession>A0A1H8BLF1</accession>
<dbReference type="EMBL" id="FOCO01000003">
    <property type="protein sequence ID" value="SEM83710.1"/>
    <property type="molecule type" value="Genomic_DNA"/>
</dbReference>
<gene>
    <name evidence="2" type="ORF">SAMN05216227_100371</name>
</gene>
<evidence type="ECO:0000256" key="1">
    <source>
        <dbReference type="SAM" id="MobiDB-lite"/>
    </source>
</evidence>
<feature type="region of interest" description="Disordered" evidence="1">
    <location>
        <begin position="36"/>
        <end position="71"/>
    </location>
</feature>
<dbReference type="OrthoDB" id="7871856at2"/>
<evidence type="ECO:0000313" key="2">
    <source>
        <dbReference type="EMBL" id="SEM83710.1"/>
    </source>
</evidence>
<keyword evidence="3" id="KW-1185">Reference proteome</keyword>
<dbReference type="AlphaFoldDB" id="A0A1H8BLF1"/>
<dbReference type="STRING" id="1077947.SAMN05216227_100371"/>
<name>A0A1H8BLF1_9RHOB</name>
<evidence type="ECO:0000313" key="3">
    <source>
        <dbReference type="Proteomes" id="UP000183002"/>
    </source>
</evidence>
<feature type="compositionally biased region" description="Basic residues" evidence="1">
    <location>
        <begin position="58"/>
        <end position="71"/>
    </location>
</feature>